<dbReference type="AlphaFoldDB" id="A0A8T7M5S8"/>
<feature type="domain" description="RlmI-like PUA" evidence="5">
    <location>
        <begin position="9"/>
        <end position="67"/>
    </location>
</feature>
<sequence>MSRLFEVTLPASLRPKLAQGHPWVYREAITQDVKLPSGAWVKVRCGNFSAFGLWDNSSAIAIRIFSQHQVPDAEWLQARVQEAWENRAPIRERQQTTAYRWLFGEGDGLPGITVDLYGQFAVIQTYAESLETLKPMLIEALCKTTKLKGVLERWRGEGDEESPVKSRLVWGNMPPRNLVITEHGLRFRANLFEGQKTGLFLDHRENRRLMQDWCSGKKVLNLFSYTGAFSVYAARGGAAKVVSCDIAAAATADARQNFELNGFDAWEHDFLSEDCFELLTRFVAEGQKFDIVILDPPSFAHNRKNVYAALRGYEKLNRLALQCVAPGGLLATASCTAYVSPDMFRDMLAQAAMSAGKRLLLQHDAGQPLDHPVPVHFMEGRYLKFVLARVLDIP</sequence>
<protein>
    <submittedName>
        <fullName evidence="6">Class I SAM-dependent rRNA methyltransferase</fullName>
    </submittedName>
</protein>
<name>A0A8T7M5S8_9CHLR</name>
<keyword evidence="9" id="KW-1185">Reference proteome</keyword>
<dbReference type="CDD" id="cd02440">
    <property type="entry name" value="AdoMet_MTases"/>
    <property type="match status" value="1"/>
</dbReference>
<evidence type="ECO:0000259" key="4">
    <source>
        <dbReference type="Pfam" id="PF10672"/>
    </source>
</evidence>
<dbReference type="EMBL" id="CP128400">
    <property type="protein sequence ID" value="WJW69392.1"/>
    <property type="molecule type" value="Genomic_DNA"/>
</dbReference>
<gene>
    <name evidence="6" type="ORF">HXX08_16595</name>
    <name evidence="7" type="ORF">OZ401_003000</name>
</gene>
<dbReference type="GO" id="GO:0008168">
    <property type="term" value="F:methyltransferase activity"/>
    <property type="evidence" value="ECO:0007669"/>
    <property type="project" value="UniProtKB-KW"/>
</dbReference>
<dbReference type="PANTHER" id="PTHR43042">
    <property type="entry name" value="SAM-DEPENDENT METHYLTRANSFERASE"/>
    <property type="match status" value="1"/>
</dbReference>
<dbReference type="Pfam" id="PF10672">
    <property type="entry name" value="Methyltrans_SAM"/>
    <property type="match status" value="1"/>
</dbReference>
<dbReference type="Gene3D" id="3.40.50.150">
    <property type="entry name" value="Vaccinia Virus protein VP39"/>
    <property type="match status" value="1"/>
</dbReference>
<dbReference type="InterPro" id="IPR041532">
    <property type="entry name" value="RlmI-like_PUA"/>
</dbReference>
<keyword evidence="2" id="KW-0808">Transferase</keyword>
<dbReference type="InterPro" id="IPR029063">
    <property type="entry name" value="SAM-dependent_MTases_sf"/>
</dbReference>
<dbReference type="InterPro" id="IPR019614">
    <property type="entry name" value="SAM-dep_methyl-trfase"/>
</dbReference>
<dbReference type="GO" id="GO:0032259">
    <property type="term" value="P:methylation"/>
    <property type="evidence" value="ECO:0007669"/>
    <property type="project" value="UniProtKB-KW"/>
</dbReference>
<dbReference type="Pfam" id="PF17785">
    <property type="entry name" value="PUA_3"/>
    <property type="match status" value="1"/>
</dbReference>
<accession>A0A8T7M5S8</accession>
<evidence type="ECO:0000313" key="8">
    <source>
        <dbReference type="Proteomes" id="UP000521676"/>
    </source>
</evidence>
<dbReference type="EMBL" id="JACATZ010000003">
    <property type="protein sequence ID" value="NWJ47480.1"/>
    <property type="molecule type" value="Genomic_DNA"/>
</dbReference>
<evidence type="ECO:0000313" key="6">
    <source>
        <dbReference type="EMBL" id="NWJ47480.1"/>
    </source>
</evidence>
<feature type="domain" description="S-adenosylmethionine-dependent methyltransferase" evidence="4">
    <location>
        <begin position="177"/>
        <end position="354"/>
    </location>
</feature>
<evidence type="ECO:0000313" key="7">
    <source>
        <dbReference type="EMBL" id="WJW69392.1"/>
    </source>
</evidence>
<dbReference type="Gene3D" id="2.30.130.10">
    <property type="entry name" value="PUA domain"/>
    <property type="match status" value="1"/>
</dbReference>
<dbReference type="PANTHER" id="PTHR43042:SF3">
    <property type="entry name" value="RIBOSOMAL RNA LARGE SUBUNIT METHYLTRANSFERASE YWBD-RELATED"/>
    <property type="match status" value="1"/>
</dbReference>
<dbReference type="GO" id="GO:0003723">
    <property type="term" value="F:RNA binding"/>
    <property type="evidence" value="ECO:0007669"/>
    <property type="project" value="InterPro"/>
</dbReference>
<evidence type="ECO:0000313" key="9">
    <source>
        <dbReference type="Proteomes" id="UP001431572"/>
    </source>
</evidence>
<evidence type="ECO:0000259" key="5">
    <source>
        <dbReference type="Pfam" id="PF17785"/>
    </source>
</evidence>
<keyword evidence="3" id="KW-0949">S-adenosyl-L-methionine</keyword>
<organism evidence="6 8">
    <name type="scientific">Candidatus Chlorohelix allophototropha</name>
    <dbReference type="NCBI Taxonomy" id="3003348"/>
    <lineage>
        <taxon>Bacteria</taxon>
        <taxon>Bacillati</taxon>
        <taxon>Chloroflexota</taxon>
        <taxon>Chloroflexia</taxon>
        <taxon>Candidatus Chloroheliales</taxon>
        <taxon>Candidatus Chloroheliaceae</taxon>
        <taxon>Candidatus Chlorohelix</taxon>
    </lineage>
</organism>
<dbReference type="InterPro" id="IPR036974">
    <property type="entry name" value="PUA_sf"/>
</dbReference>
<evidence type="ECO:0000256" key="2">
    <source>
        <dbReference type="ARBA" id="ARBA00022679"/>
    </source>
</evidence>
<evidence type="ECO:0000256" key="3">
    <source>
        <dbReference type="ARBA" id="ARBA00022691"/>
    </source>
</evidence>
<keyword evidence="1 6" id="KW-0489">Methyltransferase</keyword>
<dbReference type="Proteomes" id="UP001431572">
    <property type="component" value="Chromosome 2"/>
</dbReference>
<evidence type="ECO:0000256" key="1">
    <source>
        <dbReference type="ARBA" id="ARBA00022603"/>
    </source>
</evidence>
<dbReference type="Gene3D" id="3.30.750.80">
    <property type="entry name" value="RNA methyltransferase domain (HRMD) like"/>
    <property type="match status" value="1"/>
</dbReference>
<dbReference type="RefSeq" id="WP_341471280.1">
    <property type="nucleotide sequence ID" value="NZ_CP128400.1"/>
</dbReference>
<reference evidence="7" key="2">
    <citation type="journal article" date="2024" name="Nature">
        <title>Anoxygenic phototroph of the Chloroflexota uses a type I reaction centre.</title>
        <authorList>
            <person name="Tsuji J.M."/>
            <person name="Shaw N.A."/>
            <person name="Nagashima S."/>
            <person name="Venkiteswaran J.J."/>
            <person name="Schiff S.L."/>
            <person name="Watanabe T."/>
            <person name="Fukui M."/>
            <person name="Hanada S."/>
            <person name="Tank M."/>
            <person name="Neufeld J.D."/>
        </authorList>
    </citation>
    <scope>NUCLEOTIDE SEQUENCE</scope>
    <source>
        <strain evidence="7">L227-S17</strain>
    </source>
</reference>
<proteinExistence type="predicted"/>
<dbReference type="SUPFAM" id="SSF53335">
    <property type="entry name" value="S-adenosyl-L-methionine-dependent methyltransferases"/>
    <property type="match status" value="1"/>
</dbReference>
<dbReference type="CDD" id="cd11572">
    <property type="entry name" value="RlmI_M_like"/>
    <property type="match status" value="1"/>
</dbReference>
<dbReference type="Proteomes" id="UP000521676">
    <property type="component" value="Unassembled WGS sequence"/>
</dbReference>
<reference evidence="6 8" key="1">
    <citation type="submission" date="2020-06" db="EMBL/GenBank/DDBJ databases">
        <title>Anoxygenic phototrophic Chloroflexota member uses a Type I reaction center.</title>
        <authorList>
            <person name="Tsuji J.M."/>
            <person name="Shaw N.A."/>
            <person name="Nagashima S."/>
            <person name="Venkiteswaran J."/>
            <person name="Schiff S.L."/>
            <person name="Hanada S."/>
            <person name="Tank M."/>
            <person name="Neufeld J.D."/>
        </authorList>
    </citation>
    <scope>NUCLEOTIDE SEQUENCE [LARGE SCALE GENOMIC DNA]</scope>
    <source>
        <strain evidence="6">L227-S17</strain>
    </source>
</reference>